<dbReference type="HAMAP" id="MF_01114">
    <property type="entry name" value="RecX"/>
    <property type="match status" value="1"/>
</dbReference>
<comment type="similarity">
    <text evidence="2 5">Belongs to the RecX family.</text>
</comment>
<dbReference type="PANTHER" id="PTHR33602:SF1">
    <property type="entry name" value="REGULATORY PROTEIN RECX FAMILY PROTEIN"/>
    <property type="match status" value="1"/>
</dbReference>
<organism evidence="8 9">
    <name type="scientific">Candidatus Gemmiger avicola</name>
    <dbReference type="NCBI Taxonomy" id="2838605"/>
    <lineage>
        <taxon>Bacteria</taxon>
        <taxon>Bacillati</taxon>
        <taxon>Bacillota</taxon>
        <taxon>Clostridia</taxon>
        <taxon>Eubacteriales</taxon>
        <taxon>Gemmiger</taxon>
    </lineage>
</organism>
<evidence type="ECO:0000259" key="6">
    <source>
        <dbReference type="Pfam" id="PF02631"/>
    </source>
</evidence>
<dbReference type="GO" id="GO:0005737">
    <property type="term" value="C:cytoplasm"/>
    <property type="evidence" value="ECO:0007669"/>
    <property type="project" value="UniProtKB-SubCell"/>
</dbReference>
<dbReference type="AlphaFoldDB" id="A0A9D2S457"/>
<evidence type="ECO:0000313" key="8">
    <source>
        <dbReference type="EMBL" id="HJB42621.1"/>
    </source>
</evidence>
<dbReference type="InterPro" id="IPR053924">
    <property type="entry name" value="RecX_HTH_2nd"/>
</dbReference>
<comment type="subcellular location">
    <subcellularLocation>
        <location evidence="1 5">Cytoplasm</location>
    </subcellularLocation>
</comment>
<evidence type="ECO:0000256" key="2">
    <source>
        <dbReference type="ARBA" id="ARBA00009695"/>
    </source>
</evidence>
<dbReference type="GO" id="GO:0006282">
    <property type="term" value="P:regulation of DNA repair"/>
    <property type="evidence" value="ECO:0007669"/>
    <property type="project" value="UniProtKB-UniRule"/>
</dbReference>
<name>A0A9D2S457_9FIRM</name>
<dbReference type="InterPro" id="IPR053926">
    <property type="entry name" value="RecX_HTH_1st"/>
</dbReference>
<dbReference type="Pfam" id="PF21982">
    <property type="entry name" value="RecX_HTH1"/>
    <property type="match status" value="1"/>
</dbReference>
<accession>A0A9D2S457</accession>
<dbReference type="Pfam" id="PF02631">
    <property type="entry name" value="RecX_HTH2"/>
    <property type="match status" value="1"/>
</dbReference>
<feature type="domain" description="RecX first three-helical" evidence="7">
    <location>
        <begin position="60"/>
        <end position="97"/>
    </location>
</feature>
<dbReference type="Gene3D" id="1.10.10.10">
    <property type="entry name" value="Winged helix-like DNA-binding domain superfamily/Winged helix DNA-binding domain"/>
    <property type="match status" value="3"/>
</dbReference>
<feature type="domain" description="RecX second three-helical" evidence="6">
    <location>
        <begin position="105"/>
        <end position="144"/>
    </location>
</feature>
<proteinExistence type="inferred from homology"/>
<evidence type="ECO:0000313" key="9">
    <source>
        <dbReference type="Proteomes" id="UP000886803"/>
    </source>
</evidence>
<comment type="caution">
    <text evidence="8">The sequence shown here is derived from an EMBL/GenBank/DDBJ whole genome shotgun (WGS) entry which is preliminary data.</text>
</comment>
<gene>
    <name evidence="5" type="primary">recX</name>
    <name evidence="8" type="ORF">H9945_09000</name>
</gene>
<protein>
    <recommendedName>
        <fullName evidence="3 5">Regulatory protein RecX</fullName>
    </recommendedName>
</protein>
<reference evidence="8" key="2">
    <citation type="submission" date="2021-04" db="EMBL/GenBank/DDBJ databases">
        <authorList>
            <person name="Gilroy R."/>
        </authorList>
    </citation>
    <scope>NUCLEOTIDE SEQUENCE</scope>
    <source>
        <strain evidence="8">ChiBcec8-13705</strain>
    </source>
</reference>
<dbReference type="InterPro" id="IPR036388">
    <property type="entry name" value="WH-like_DNA-bd_sf"/>
</dbReference>
<keyword evidence="4 5" id="KW-0963">Cytoplasm</keyword>
<reference evidence="8" key="1">
    <citation type="journal article" date="2021" name="PeerJ">
        <title>Extensive microbial diversity within the chicken gut microbiome revealed by metagenomics and culture.</title>
        <authorList>
            <person name="Gilroy R."/>
            <person name="Ravi A."/>
            <person name="Getino M."/>
            <person name="Pursley I."/>
            <person name="Horton D.L."/>
            <person name="Alikhan N.F."/>
            <person name="Baker D."/>
            <person name="Gharbi K."/>
            <person name="Hall N."/>
            <person name="Watson M."/>
            <person name="Adriaenssens E.M."/>
            <person name="Foster-Nyarko E."/>
            <person name="Jarju S."/>
            <person name="Secka A."/>
            <person name="Antonio M."/>
            <person name="Oren A."/>
            <person name="Chaudhuri R.R."/>
            <person name="La Ragione R."/>
            <person name="Hildebrand F."/>
            <person name="Pallen M.J."/>
        </authorList>
    </citation>
    <scope>NUCLEOTIDE SEQUENCE</scope>
    <source>
        <strain evidence="8">ChiBcec8-13705</strain>
    </source>
</reference>
<evidence type="ECO:0000259" key="7">
    <source>
        <dbReference type="Pfam" id="PF21982"/>
    </source>
</evidence>
<dbReference type="PANTHER" id="PTHR33602">
    <property type="entry name" value="REGULATORY PROTEIN RECX FAMILY PROTEIN"/>
    <property type="match status" value="1"/>
</dbReference>
<evidence type="ECO:0000256" key="5">
    <source>
        <dbReference type="HAMAP-Rule" id="MF_01114"/>
    </source>
</evidence>
<sequence length="216" mass="23882">MPRITDITETRRGRYALFLDGEFAFSLDAETFADAHLHIDDALETWQAEDLRAKSDTRRALDKAMELLALRDHAAGELYQKLCRKFDPHSAAAAVAKAGELGLLNDENFARRRAAELLRKRKSRREILQDLAAKGIDRDTAAAAVEALAPEVGLDGEEAEDPDLVSARALLERQYARKLAEGKTQQVAAALARRGFSHTVIRAAMEEAKDGSVNEK</sequence>
<evidence type="ECO:0000256" key="4">
    <source>
        <dbReference type="ARBA" id="ARBA00022490"/>
    </source>
</evidence>
<evidence type="ECO:0000256" key="3">
    <source>
        <dbReference type="ARBA" id="ARBA00018111"/>
    </source>
</evidence>
<dbReference type="Proteomes" id="UP000886803">
    <property type="component" value="Unassembled WGS sequence"/>
</dbReference>
<dbReference type="EMBL" id="DWYG01000152">
    <property type="protein sequence ID" value="HJB42621.1"/>
    <property type="molecule type" value="Genomic_DNA"/>
</dbReference>
<evidence type="ECO:0000256" key="1">
    <source>
        <dbReference type="ARBA" id="ARBA00004496"/>
    </source>
</evidence>
<dbReference type="InterPro" id="IPR003783">
    <property type="entry name" value="Regulatory_RecX"/>
</dbReference>
<comment type="function">
    <text evidence="5">Modulates RecA activity.</text>
</comment>